<dbReference type="eggNOG" id="COG3861">
    <property type="taxonomic scope" value="Bacteria"/>
</dbReference>
<name>A0A0A5GHQ4_9BACI</name>
<accession>A0A0A5GHQ4</accession>
<dbReference type="AlphaFoldDB" id="A0A0A5GHQ4"/>
<dbReference type="SUPFAM" id="SSF50346">
    <property type="entry name" value="PRC-barrel domain"/>
    <property type="match status" value="2"/>
</dbReference>
<dbReference type="InterPro" id="IPR014747">
    <property type="entry name" value="Bac_photo_RC_H_C"/>
</dbReference>
<gene>
    <name evidence="2" type="ORF">N781_06560</name>
</gene>
<feature type="domain" description="PRC-barrel" evidence="1">
    <location>
        <begin position="133"/>
        <end position="174"/>
    </location>
</feature>
<reference evidence="2 3" key="1">
    <citation type="submission" date="2013-08" db="EMBL/GenBank/DDBJ databases">
        <authorList>
            <person name="Huang J."/>
            <person name="Wang G."/>
        </authorList>
    </citation>
    <scope>NUCLEOTIDE SEQUENCE [LARGE SCALE GENOMIC DNA]</scope>
    <source>
        <strain evidence="2 3">JSM 076056</strain>
    </source>
</reference>
<dbReference type="OrthoDB" id="9793882at2"/>
<comment type="caution">
    <text evidence="2">The sequence shown here is derived from an EMBL/GenBank/DDBJ whole genome shotgun (WGS) entry which is preliminary data.</text>
</comment>
<dbReference type="GO" id="GO:0030077">
    <property type="term" value="C:plasma membrane light-harvesting complex"/>
    <property type="evidence" value="ECO:0007669"/>
    <property type="project" value="InterPro"/>
</dbReference>
<organism evidence="2 3">
    <name type="scientific">Pontibacillus halophilus JSM 076056 = DSM 19796</name>
    <dbReference type="NCBI Taxonomy" id="1385510"/>
    <lineage>
        <taxon>Bacteria</taxon>
        <taxon>Bacillati</taxon>
        <taxon>Bacillota</taxon>
        <taxon>Bacilli</taxon>
        <taxon>Bacillales</taxon>
        <taxon>Bacillaceae</taxon>
        <taxon>Pontibacillus</taxon>
    </lineage>
</organism>
<dbReference type="GO" id="GO:0019684">
    <property type="term" value="P:photosynthesis, light reaction"/>
    <property type="evidence" value="ECO:0007669"/>
    <property type="project" value="InterPro"/>
</dbReference>
<dbReference type="RefSeq" id="WP_026801176.1">
    <property type="nucleotide sequence ID" value="NZ_AULI01000013.1"/>
</dbReference>
<dbReference type="Proteomes" id="UP000030528">
    <property type="component" value="Unassembled WGS sequence"/>
</dbReference>
<dbReference type="Pfam" id="PF05239">
    <property type="entry name" value="PRC"/>
    <property type="match status" value="1"/>
</dbReference>
<evidence type="ECO:0000313" key="3">
    <source>
        <dbReference type="Proteomes" id="UP000030528"/>
    </source>
</evidence>
<dbReference type="InterPro" id="IPR011033">
    <property type="entry name" value="PRC_barrel-like_sf"/>
</dbReference>
<evidence type="ECO:0000259" key="1">
    <source>
        <dbReference type="Pfam" id="PF05239"/>
    </source>
</evidence>
<dbReference type="EMBL" id="AVPE01000013">
    <property type="protein sequence ID" value="KGX90758.1"/>
    <property type="molecule type" value="Genomic_DNA"/>
</dbReference>
<proteinExistence type="predicted"/>
<sequence>MLHLASDLEHYHLQASDGEIGNVQDLYFDWTHWTVRYVVVDTRKWLPGKKVILSPYVFHTVVQEEETLYMTKSKGSIQELPSVEAQIKSTDSDDVSYAPYDHARFHRDEQDGWNRNNRMQSVNELSFDSFPFYTEEGERVGTITDVLIENKTWDIRYLVVRTESTFQQSYILVSPEWLFQREMEEMGVFYLNMNKETLEKVPSYDGESNVPRSYEEQLYNACHMPKYWQ</sequence>
<dbReference type="Gene3D" id="3.90.50.10">
    <property type="entry name" value="Photosynthetic Reaction Center, subunit H, domain 2"/>
    <property type="match status" value="2"/>
</dbReference>
<protein>
    <recommendedName>
        <fullName evidence="1">PRC-barrel domain-containing protein</fullName>
    </recommendedName>
</protein>
<dbReference type="InterPro" id="IPR027275">
    <property type="entry name" value="PRC-brl_dom"/>
</dbReference>
<keyword evidence="3" id="KW-1185">Reference proteome</keyword>
<evidence type="ECO:0000313" key="2">
    <source>
        <dbReference type="EMBL" id="KGX90758.1"/>
    </source>
</evidence>
<dbReference type="STRING" id="1385510.GCA_000425205_02900"/>